<comment type="caution">
    <text evidence="1">The sequence shown here is derived from an EMBL/GenBank/DDBJ whole genome shotgun (WGS) entry which is preliminary data.</text>
</comment>
<evidence type="ECO:0000313" key="1">
    <source>
        <dbReference type="EMBL" id="KAK3742650.1"/>
    </source>
</evidence>
<keyword evidence="2" id="KW-1185">Reference proteome</keyword>
<proteinExistence type="predicted"/>
<dbReference type="Proteomes" id="UP001283361">
    <property type="component" value="Unassembled WGS sequence"/>
</dbReference>
<reference evidence="1" key="1">
    <citation type="journal article" date="2023" name="G3 (Bethesda)">
        <title>A reference genome for the long-term kleptoplast-retaining sea slug Elysia crispata morphotype clarki.</title>
        <authorList>
            <person name="Eastman K.E."/>
            <person name="Pendleton A.L."/>
            <person name="Shaikh M.A."/>
            <person name="Suttiyut T."/>
            <person name="Ogas R."/>
            <person name="Tomko P."/>
            <person name="Gavelis G."/>
            <person name="Widhalm J.R."/>
            <person name="Wisecaver J.H."/>
        </authorList>
    </citation>
    <scope>NUCLEOTIDE SEQUENCE</scope>
    <source>
        <strain evidence="1">ECLA1</strain>
    </source>
</reference>
<accession>A0AAE0YE02</accession>
<name>A0AAE0YE02_9GAST</name>
<sequence length="140" mass="15957">MYCPNLQYFSNTSSAQVFKCLTADNALYISPSSSGGIFHAEFPLIHPNIRGIPRLSDKNFTKIRRWAVKLVERRDQVNLQTTVTAGLLPMHQISQTRWLQVHQLPTTRQKILLTQEWTSGSLAPNIRLQQKIRLLGTVLS</sequence>
<gene>
    <name evidence="1" type="ORF">RRG08_025596</name>
</gene>
<dbReference type="EMBL" id="JAWDGP010006345">
    <property type="protein sequence ID" value="KAK3742650.1"/>
    <property type="molecule type" value="Genomic_DNA"/>
</dbReference>
<evidence type="ECO:0000313" key="2">
    <source>
        <dbReference type="Proteomes" id="UP001283361"/>
    </source>
</evidence>
<organism evidence="1 2">
    <name type="scientific">Elysia crispata</name>
    <name type="common">lettuce slug</name>
    <dbReference type="NCBI Taxonomy" id="231223"/>
    <lineage>
        <taxon>Eukaryota</taxon>
        <taxon>Metazoa</taxon>
        <taxon>Spiralia</taxon>
        <taxon>Lophotrochozoa</taxon>
        <taxon>Mollusca</taxon>
        <taxon>Gastropoda</taxon>
        <taxon>Heterobranchia</taxon>
        <taxon>Euthyneura</taxon>
        <taxon>Panpulmonata</taxon>
        <taxon>Sacoglossa</taxon>
        <taxon>Placobranchoidea</taxon>
        <taxon>Plakobranchidae</taxon>
        <taxon>Elysia</taxon>
    </lineage>
</organism>
<protein>
    <submittedName>
        <fullName evidence="1">Uncharacterized protein</fullName>
    </submittedName>
</protein>
<dbReference type="AlphaFoldDB" id="A0AAE0YE02"/>